<dbReference type="InParanoid" id="A0A482XDE6"/>
<feature type="domain" description="CCHC-type" evidence="7">
    <location>
        <begin position="334"/>
        <end position="349"/>
    </location>
</feature>
<dbReference type="Pfam" id="PF00098">
    <property type="entry name" value="zf-CCHC"/>
    <property type="match status" value="1"/>
</dbReference>
<dbReference type="AlphaFoldDB" id="A0A482XDE6"/>
<dbReference type="PROSITE" id="PS50158">
    <property type="entry name" value="ZF_CCHC"/>
    <property type="match status" value="2"/>
</dbReference>
<feature type="domain" description="CCHC-type" evidence="7">
    <location>
        <begin position="387"/>
        <end position="402"/>
    </location>
</feature>
<feature type="region of interest" description="Disordered" evidence="6">
    <location>
        <begin position="164"/>
        <end position="185"/>
    </location>
</feature>
<evidence type="ECO:0000256" key="1">
    <source>
        <dbReference type="ARBA" id="ARBA00022723"/>
    </source>
</evidence>
<evidence type="ECO:0000259" key="7">
    <source>
        <dbReference type="PROSITE" id="PS50158"/>
    </source>
</evidence>
<dbReference type="Gene3D" id="4.10.60.10">
    <property type="entry name" value="Zinc finger, CCHC-type"/>
    <property type="match status" value="2"/>
</dbReference>
<dbReference type="GO" id="GO:0008270">
    <property type="term" value="F:zinc ion binding"/>
    <property type="evidence" value="ECO:0007669"/>
    <property type="project" value="UniProtKB-KW"/>
</dbReference>
<comment type="caution">
    <text evidence="8">The sequence shown here is derived from an EMBL/GenBank/DDBJ whole genome shotgun (WGS) entry which is preliminary data.</text>
</comment>
<dbReference type="FunFam" id="4.10.60.10:FF:000091">
    <property type="entry name" value="Zinc finger CCHC-type-containing 9"/>
    <property type="match status" value="1"/>
</dbReference>
<protein>
    <recommendedName>
        <fullName evidence="7">CCHC-type domain-containing protein</fullName>
    </recommendedName>
</protein>
<evidence type="ECO:0000313" key="8">
    <source>
        <dbReference type="EMBL" id="RZF43816.1"/>
    </source>
</evidence>
<proteinExistence type="predicted"/>
<dbReference type="STRING" id="195883.A0A482XDE6"/>
<dbReference type="OrthoDB" id="3863715at2759"/>
<organism evidence="8 9">
    <name type="scientific">Laodelphax striatellus</name>
    <name type="common">Small brown planthopper</name>
    <name type="synonym">Delphax striatella</name>
    <dbReference type="NCBI Taxonomy" id="195883"/>
    <lineage>
        <taxon>Eukaryota</taxon>
        <taxon>Metazoa</taxon>
        <taxon>Ecdysozoa</taxon>
        <taxon>Arthropoda</taxon>
        <taxon>Hexapoda</taxon>
        <taxon>Insecta</taxon>
        <taxon>Pterygota</taxon>
        <taxon>Neoptera</taxon>
        <taxon>Paraneoptera</taxon>
        <taxon>Hemiptera</taxon>
        <taxon>Auchenorrhyncha</taxon>
        <taxon>Fulgoroidea</taxon>
        <taxon>Delphacidae</taxon>
        <taxon>Criomorphinae</taxon>
        <taxon>Laodelphax</taxon>
    </lineage>
</organism>
<name>A0A482XDE6_LAOST</name>
<dbReference type="GO" id="GO:0003676">
    <property type="term" value="F:nucleic acid binding"/>
    <property type="evidence" value="ECO:0007669"/>
    <property type="project" value="InterPro"/>
</dbReference>
<evidence type="ECO:0000256" key="6">
    <source>
        <dbReference type="SAM" id="MobiDB-lite"/>
    </source>
</evidence>
<dbReference type="SMART" id="SM00343">
    <property type="entry name" value="ZnF_C2HC"/>
    <property type="match status" value="4"/>
</dbReference>
<keyword evidence="3 5" id="KW-0863">Zinc-finger</keyword>
<keyword evidence="4" id="KW-0862">Zinc</keyword>
<accession>A0A482XDE6</accession>
<gene>
    <name evidence="8" type="ORF">LSTR_LSTR006357</name>
</gene>
<sequence length="476" mass="53496">MTRFARARGSKASNERVPEPATPWSVMKQQFLSDRRVNFSVEERSTSTIHSDRASGSNEWTSKASMPWTETNRQYLNDRSANSSLEGKHESIHNQSSKNVSTVWEDFGGVKRKNSRNSNNLKKVSKSCKDLKKLKNKKGTTTFSVEDSTVKAVTSFLQSAPALTNSEKSDVGKKKRKKKGTETKFEESELSKLGPFVKNHHVSETDVLEKGKTNYDVNKLSVPVNSFNSNSNGYDASNSFEKGSPDYFQKNKFSGNGRRYNFDDYPDTMIIGGNIVEIGEFQGFPVKKEDEVRLKSLRKDLQAKGISRKEIEYVLKGERRRAEKALAREKKLACFNCRRFGHNVAECPELGDQTEVGKVCFKCGSTEHKYTDCKVVPEKDAFRFAECFICKEQGHISRQCPDNPRGLYPKGGGCKVCGSVTHLKKDCPDLVTGKEKSAITVGTVDESSILEALDEEVTNTYSEKTPSKKKRKIVKF</sequence>
<dbReference type="InterPro" id="IPR042246">
    <property type="entry name" value="ZCCHC9"/>
</dbReference>
<dbReference type="Proteomes" id="UP000291343">
    <property type="component" value="Unassembled WGS sequence"/>
</dbReference>
<dbReference type="InterPro" id="IPR036875">
    <property type="entry name" value="Znf_CCHC_sf"/>
</dbReference>
<evidence type="ECO:0000313" key="9">
    <source>
        <dbReference type="Proteomes" id="UP000291343"/>
    </source>
</evidence>
<evidence type="ECO:0000256" key="2">
    <source>
        <dbReference type="ARBA" id="ARBA00022737"/>
    </source>
</evidence>
<keyword evidence="1" id="KW-0479">Metal-binding</keyword>
<dbReference type="SUPFAM" id="SSF57756">
    <property type="entry name" value="Retrovirus zinc finger-like domains"/>
    <property type="match status" value="2"/>
</dbReference>
<reference evidence="8 9" key="1">
    <citation type="journal article" date="2017" name="Gigascience">
        <title>Genome sequence of the small brown planthopper, Laodelphax striatellus.</title>
        <authorList>
            <person name="Zhu J."/>
            <person name="Jiang F."/>
            <person name="Wang X."/>
            <person name="Yang P."/>
            <person name="Bao Y."/>
            <person name="Zhao W."/>
            <person name="Wang W."/>
            <person name="Lu H."/>
            <person name="Wang Q."/>
            <person name="Cui N."/>
            <person name="Li J."/>
            <person name="Chen X."/>
            <person name="Luo L."/>
            <person name="Yu J."/>
            <person name="Kang L."/>
            <person name="Cui F."/>
        </authorList>
    </citation>
    <scope>NUCLEOTIDE SEQUENCE [LARGE SCALE GENOMIC DNA]</scope>
    <source>
        <strain evidence="8">Lst14</strain>
    </source>
</reference>
<dbReference type="EMBL" id="QKKF02012197">
    <property type="protein sequence ID" value="RZF43816.1"/>
    <property type="molecule type" value="Genomic_DNA"/>
</dbReference>
<dbReference type="GO" id="GO:0005730">
    <property type="term" value="C:nucleolus"/>
    <property type="evidence" value="ECO:0007669"/>
    <property type="project" value="TreeGrafter"/>
</dbReference>
<feature type="region of interest" description="Disordered" evidence="6">
    <location>
        <begin position="42"/>
        <end position="97"/>
    </location>
</feature>
<evidence type="ECO:0000256" key="3">
    <source>
        <dbReference type="ARBA" id="ARBA00022771"/>
    </source>
</evidence>
<dbReference type="PANTHER" id="PTHR46242">
    <property type="entry name" value="ZINC FINGER CCHC DOMAIN-CONTAINING PROTEIN 9 ZCCHC9"/>
    <property type="match status" value="1"/>
</dbReference>
<keyword evidence="9" id="KW-1185">Reference proteome</keyword>
<evidence type="ECO:0000256" key="4">
    <source>
        <dbReference type="ARBA" id="ARBA00022833"/>
    </source>
</evidence>
<feature type="compositionally biased region" description="Polar residues" evidence="6">
    <location>
        <begin position="54"/>
        <end position="85"/>
    </location>
</feature>
<evidence type="ECO:0000256" key="5">
    <source>
        <dbReference type="PROSITE-ProRule" id="PRU00047"/>
    </source>
</evidence>
<feature type="region of interest" description="Disordered" evidence="6">
    <location>
        <begin position="1"/>
        <end position="25"/>
    </location>
</feature>
<feature type="compositionally biased region" description="Basic and acidic residues" evidence="6">
    <location>
        <begin position="42"/>
        <end position="53"/>
    </location>
</feature>
<keyword evidence="2" id="KW-0677">Repeat</keyword>
<dbReference type="InterPro" id="IPR001878">
    <property type="entry name" value="Znf_CCHC"/>
</dbReference>
<dbReference type="PANTHER" id="PTHR46242:SF1">
    <property type="entry name" value="ZINC FINGER CCHC DOMAIN-CONTAINING PROTEIN 9"/>
    <property type="match status" value="1"/>
</dbReference>